<dbReference type="Proteomes" id="UP001157502">
    <property type="component" value="Chromosome 1"/>
</dbReference>
<sequence length="566" mass="63569">MLRLLCTAVLCVIHVFTLINNTDGQEFTEEDMSRYRDKIKSMFYHAYNSYLDNAYPYDELRPLTCDGEDTWGSFSLTLIDALDTLLILGNHTEFQRVATLLQDTVHFDIDVNASVFETNIRVVGGLLSAHLLSKRAGMEVESGWPCTGPLLRMAEDAARKILPAFLTPTGMPYGTVNLLRGVNPTETPVTCTAGVGTFILEFSALSRLTGDPVFENVARKALQSLWKTRSEIGLVGNHIDVISKKWVAQDAGIGAGVDSYFEYLVKGAIMLQDEELLSMFLEYDKAITNYTKFDDWYLWVQMHKGTVSMPVFQSLEAFWPGLQSLIGDLDSALRTFHNYYTVWRQFGGLPEFYSIPQGYTVDKREGYPLRPELIESAMYLYKATGDHIFLQLGRDAIESIEKITRVPCGYASVKDIRDHKLDNRMESFFLAETIKYLYLLFDPDNFLHNSGLEYEVGTGASEDCVFGAGGYIFNTEAHPLDPAALHCCSRKQEERRELQDILLNLSEPQETPSQETDSETEPPLMDSSESIALKPGASRKAPLLSCPMQPFSARLAVMGQVFTDST</sequence>
<evidence type="ECO:0000313" key="1">
    <source>
        <dbReference type="EMBL" id="KAJ8016560.1"/>
    </source>
</evidence>
<accession>A0ACC2HLC3</accession>
<name>A0ACC2HLC3_DALPE</name>
<organism evidence="1 2">
    <name type="scientific">Dallia pectoralis</name>
    <name type="common">Alaska blackfish</name>
    <dbReference type="NCBI Taxonomy" id="75939"/>
    <lineage>
        <taxon>Eukaryota</taxon>
        <taxon>Metazoa</taxon>
        <taxon>Chordata</taxon>
        <taxon>Craniata</taxon>
        <taxon>Vertebrata</taxon>
        <taxon>Euteleostomi</taxon>
        <taxon>Actinopterygii</taxon>
        <taxon>Neopterygii</taxon>
        <taxon>Teleostei</taxon>
        <taxon>Protacanthopterygii</taxon>
        <taxon>Esociformes</taxon>
        <taxon>Umbridae</taxon>
        <taxon>Dallia</taxon>
    </lineage>
</organism>
<comment type="caution">
    <text evidence="1">The sequence shown here is derived from an EMBL/GenBank/DDBJ whole genome shotgun (WGS) entry which is preliminary data.</text>
</comment>
<gene>
    <name evidence="1" type="ORF">DPEC_G00008510</name>
</gene>
<proteinExistence type="predicted"/>
<dbReference type="EMBL" id="CM055728">
    <property type="protein sequence ID" value="KAJ8016560.1"/>
    <property type="molecule type" value="Genomic_DNA"/>
</dbReference>
<reference evidence="1" key="1">
    <citation type="submission" date="2021-05" db="EMBL/GenBank/DDBJ databases">
        <authorList>
            <person name="Pan Q."/>
            <person name="Jouanno E."/>
            <person name="Zahm M."/>
            <person name="Klopp C."/>
            <person name="Cabau C."/>
            <person name="Louis A."/>
            <person name="Berthelot C."/>
            <person name="Parey E."/>
            <person name="Roest Crollius H."/>
            <person name="Montfort J."/>
            <person name="Robinson-Rechavi M."/>
            <person name="Bouchez O."/>
            <person name="Lampietro C."/>
            <person name="Lopez Roques C."/>
            <person name="Donnadieu C."/>
            <person name="Postlethwait J."/>
            <person name="Bobe J."/>
            <person name="Dillon D."/>
            <person name="Chandos A."/>
            <person name="von Hippel F."/>
            <person name="Guiguen Y."/>
        </authorList>
    </citation>
    <scope>NUCLEOTIDE SEQUENCE</scope>
    <source>
        <strain evidence="1">YG-Jan2019</strain>
    </source>
</reference>
<protein>
    <submittedName>
        <fullName evidence="1">Uncharacterized protein</fullName>
    </submittedName>
</protein>
<evidence type="ECO:0000313" key="2">
    <source>
        <dbReference type="Proteomes" id="UP001157502"/>
    </source>
</evidence>
<keyword evidence="2" id="KW-1185">Reference proteome</keyword>